<dbReference type="Proteomes" id="UP000199632">
    <property type="component" value="Unassembled WGS sequence"/>
</dbReference>
<dbReference type="InterPro" id="IPR036390">
    <property type="entry name" value="WH_DNA-bd_sf"/>
</dbReference>
<dbReference type="CDD" id="cd00090">
    <property type="entry name" value="HTH_ARSR"/>
    <property type="match status" value="1"/>
</dbReference>
<keyword evidence="3" id="KW-0804">Transcription</keyword>
<dbReference type="GO" id="GO:0003677">
    <property type="term" value="F:DNA binding"/>
    <property type="evidence" value="ECO:0007669"/>
    <property type="project" value="UniProtKB-KW"/>
</dbReference>
<dbReference type="Pfam" id="PF12840">
    <property type="entry name" value="HTH_20"/>
    <property type="match status" value="1"/>
</dbReference>
<dbReference type="InterPro" id="IPR001845">
    <property type="entry name" value="HTH_ArsR_DNA-bd_dom"/>
</dbReference>
<dbReference type="SUPFAM" id="SSF46785">
    <property type="entry name" value="Winged helix' DNA-binding domain"/>
    <property type="match status" value="1"/>
</dbReference>
<evidence type="ECO:0000313" key="5">
    <source>
        <dbReference type="EMBL" id="SDZ47225.1"/>
    </source>
</evidence>
<dbReference type="InterPro" id="IPR036388">
    <property type="entry name" value="WH-like_DNA-bd_sf"/>
</dbReference>
<reference evidence="6" key="1">
    <citation type="submission" date="2016-10" db="EMBL/GenBank/DDBJ databases">
        <authorList>
            <person name="Varghese N."/>
            <person name="Submissions S."/>
        </authorList>
    </citation>
    <scope>NUCLEOTIDE SEQUENCE [LARGE SCALE GENOMIC DNA]</scope>
    <source>
        <strain evidence="6">DSM 44718</strain>
    </source>
</reference>
<keyword evidence="2" id="KW-0238">DNA-binding</keyword>
<sequence>MDVFTALADPTRRAMLDLLTGGARPAGDLVAAFPALTQPAISRHLRVLREVGLVDVRAQAQRRIYTLRTEPLSEVDAWLGRYRDYWARHLDAIEAHLAAPPGQGAHDDR</sequence>
<dbReference type="InterPro" id="IPR051081">
    <property type="entry name" value="HTH_MetalResp_TranReg"/>
</dbReference>
<dbReference type="PANTHER" id="PTHR33154:SF33">
    <property type="entry name" value="TRANSCRIPTIONAL REPRESSOR SDPR"/>
    <property type="match status" value="1"/>
</dbReference>
<name>A0A1H3TBZ1_9ACTN</name>
<evidence type="ECO:0000259" key="4">
    <source>
        <dbReference type="PROSITE" id="PS50987"/>
    </source>
</evidence>
<dbReference type="Gene3D" id="1.10.10.10">
    <property type="entry name" value="Winged helix-like DNA-binding domain superfamily/Winged helix DNA-binding domain"/>
    <property type="match status" value="1"/>
</dbReference>
<dbReference type="PANTHER" id="PTHR33154">
    <property type="entry name" value="TRANSCRIPTIONAL REGULATOR, ARSR FAMILY"/>
    <property type="match status" value="1"/>
</dbReference>
<keyword evidence="6" id="KW-1185">Reference proteome</keyword>
<protein>
    <submittedName>
        <fullName evidence="5">Transcriptional regulator, ArsR family</fullName>
    </submittedName>
</protein>
<dbReference type="STRING" id="137265.SAMN05421684_5425"/>
<proteinExistence type="predicted"/>
<evidence type="ECO:0000313" key="6">
    <source>
        <dbReference type="Proteomes" id="UP000199632"/>
    </source>
</evidence>
<keyword evidence="1" id="KW-0805">Transcription regulation</keyword>
<organism evidence="5 6">
    <name type="scientific">Asanoa ishikariensis</name>
    <dbReference type="NCBI Taxonomy" id="137265"/>
    <lineage>
        <taxon>Bacteria</taxon>
        <taxon>Bacillati</taxon>
        <taxon>Actinomycetota</taxon>
        <taxon>Actinomycetes</taxon>
        <taxon>Micromonosporales</taxon>
        <taxon>Micromonosporaceae</taxon>
        <taxon>Asanoa</taxon>
    </lineage>
</organism>
<dbReference type="AlphaFoldDB" id="A0A1H3TBZ1"/>
<dbReference type="SMART" id="SM00418">
    <property type="entry name" value="HTH_ARSR"/>
    <property type="match status" value="1"/>
</dbReference>
<gene>
    <name evidence="5" type="ORF">SAMN05421684_5425</name>
</gene>
<dbReference type="EMBL" id="FNQB01000003">
    <property type="protein sequence ID" value="SDZ47225.1"/>
    <property type="molecule type" value="Genomic_DNA"/>
</dbReference>
<dbReference type="OrthoDB" id="9806976at2"/>
<feature type="domain" description="HTH arsR-type" evidence="4">
    <location>
        <begin position="1"/>
        <end position="87"/>
    </location>
</feature>
<dbReference type="InterPro" id="IPR011991">
    <property type="entry name" value="ArsR-like_HTH"/>
</dbReference>
<dbReference type="PROSITE" id="PS50987">
    <property type="entry name" value="HTH_ARSR_2"/>
    <property type="match status" value="1"/>
</dbReference>
<dbReference type="NCBIfam" id="NF033788">
    <property type="entry name" value="HTH_metalloreg"/>
    <property type="match status" value="1"/>
</dbReference>
<dbReference type="PRINTS" id="PR00778">
    <property type="entry name" value="HTHARSR"/>
</dbReference>
<dbReference type="RefSeq" id="WP_090798806.1">
    <property type="nucleotide sequence ID" value="NZ_BOND01000002.1"/>
</dbReference>
<evidence type="ECO:0000256" key="1">
    <source>
        <dbReference type="ARBA" id="ARBA00023015"/>
    </source>
</evidence>
<evidence type="ECO:0000256" key="2">
    <source>
        <dbReference type="ARBA" id="ARBA00023125"/>
    </source>
</evidence>
<evidence type="ECO:0000256" key="3">
    <source>
        <dbReference type="ARBA" id="ARBA00023163"/>
    </source>
</evidence>
<dbReference type="GO" id="GO:0003700">
    <property type="term" value="F:DNA-binding transcription factor activity"/>
    <property type="evidence" value="ECO:0007669"/>
    <property type="project" value="InterPro"/>
</dbReference>
<accession>A0A1H3TBZ1</accession>